<keyword evidence="7" id="KW-1185">Reference proteome</keyword>
<organism evidence="6 7">
    <name type="scientific">Roseovarius faecimaris</name>
    <dbReference type="NCBI Taxonomy" id="2494550"/>
    <lineage>
        <taxon>Bacteria</taxon>
        <taxon>Pseudomonadati</taxon>
        <taxon>Pseudomonadota</taxon>
        <taxon>Alphaproteobacteria</taxon>
        <taxon>Rhodobacterales</taxon>
        <taxon>Roseobacteraceae</taxon>
        <taxon>Roseovarius</taxon>
    </lineage>
</organism>
<gene>
    <name evidence="6" type="primary">eutB</name>
    <name evidence="6" type="ORF">EI983_12935</name>
</gene>
<dbReference type="InterPro" id="IPR000634">
    <property type="entry name" value="Ser/Thr_deHydtase_PyrdxlP-BS"/>
</dbReference>
<dbReference type="Gene3D" id="3.40.50.1100">
    <property type="match status" value="2"/>
</dbReference>
<evidence type="ECO:0000256" key="3">
    <source>
        <dbReference type="ARBA" id="ARBA00022898"/>
    </source>
</evidence>
<dbReference type="EMBL" id="CP034348">
    <property type="protein sequence ID" value="QGX99125.1"/>
    <property type="molecule type" value="Genomic_DNA"/>
</dbReference>
<dbReference type="NCBIfam" id="TIGR02991">
    <property type="entry name" value="ectoine_eutB"/>
    <property type="match status" value="1"/>
</dbReference>
<evidence type="ECO:0000313" key="7">
    <source>
        <dbReference type="Proteomes" id="UP000428330"/>
    </source>
</evidence>
<evidence type="ECO:0000256" key="4">
    <source>
        <dbReference type="ARBA" id="ARBA00023239"/>
    </source>
</evidence>
<dbReference type="GO" id="GO:0004794">
    <property type="term" value="F:threonine deaminase activity"/>
    <property type="evidence" value="ECO:0007669"/>
    <property type="project" value="TreeGrafter"/>
</dbReference>
<keyword evidence="3" id="KW-0663">Pyridoxal phosphate</keyword>
<sequence length="329" mass="34848">MSHITVDQIEQARKRIASTIHPTPVVPSDTLSALCDTSVYLKLEHQQRTGSFKLRGATNAVLSLSEDERARGVVGVSTGNHGRGLAYAARQNGVKCIICMSNLVPQNKIDGIRAQGAEVRIIGQSQDDAQIEVDRLVAEEGMTMIPPFDHPDIIAGQGTVGLESAEAVPELQMALVQVSGGGLISGVAAALRSRIPGIHIIGVSMERGAAMHTCLKAGKPIFVEEKATLADSLGGGIGLDNAYTFPMTRDLVDEIVLVSETEIAQAIRHAYWKESQIIEGSGAVTLAALLSDKVRPTGPALALLSGGNIDMSLHHRIISGENVDVTEQD</sequence>
<dbReference type="InterPro" id="IPR001926">
    <property type="entry name" value="TrpB-like_PALP"/>
</dbReference>
<evidence type="ECO:0000259" key="5">
    <source>
        <dbReference type="Pfam" id="PF00291"/>
    </source>
</evidence>
<dbReference type="PANTHER" id="PTHR48078:SF6">
    <property type="entry name" value="L-THREONINE DEHYDRATASE CATABOLIC TDCB"/>
    <property type="match status" value="1"/>
</dbReference>
<dbReference type="GO" id="GO:0006565">
    <property type="term" value="P:L-serine catabolic process"/>
    <property type="evidence" value="ECO:0007669"/>
    <property type="project" value="TreeGrafter"/>
</dbReference>
<evidence type="ECO:0000256" key="2">
    <source>
        <dbReference type="ARBA" id="ARBA00010869"/>
    </source>
</evidence>
<dbReference type="OrthoDB" id="9811476at2"/>
<dbReference type="NCBIfam" id="NF005680">
    <property type="entry name" value="PRK07476.1"/>
    <property type="match status" value="1"/>
</dbReference>
<dbReference type="PANTHER" id="PTHR48078">
    <property type="entry name" value="THREONINE DEHYDRATASE, MITOCHONDRIAL-RELATED"/>
    <property type="match status" value="1"/>
</dbReference>
<protein>
    <submittedName>
        <fullName evidence="6">Hydroxyectoine utilization dehydratase EutB</fullName>
    </submittedName>
</protein>
<dbReference type="RefSeq" id="WP_157707805.1">
    <property type="nucleotide sequence ID" value="NZ_CP034348.1"/>
</dbReference>
<keyword evidence="4" id="KW-0456">Lyase</keyword>
<comment type="similarity">
    <text evidence="2">Belongs to the serine/threonine dehydratase family.</text>
</comment>
<dbReference type="CDD" id="cd01562">
    <property type="entry name" value="Thr-dehyd"/>
    <property type="match status" value="1"/>
</dbReference>
<dbReference type="PROSITE" id="PS00165">
    <property type="entry name" value="DEHYDRATASE_SER_THR"/>
    <property type="match status" value="1"/>
</dbReference>
<evidence type="ECO:0000256" key="1">
    <source>
        <dbReference type="ARBA" id="ARBA00001933"/>
    </source>
</evidence>
<dbReference type="FunFam" id="3.40.50.1100:FF:000005">
    <property type="entry name" value="Threonine dehydratase catabolic"/>
    <property type="match status" value="1"/>
</dbReference>
<feature type="domain" description="Tryptophan synthase beta chain-like PALP" evidence="5">
    <location>
        <begin position="18"/>
        <end position="306"/>
    </location>
</feature>
<dbReference type="GO" id="GO:0009097">
    <property type="term" value="P:isoleucine biosynthetic process"/>
    <property type="evidence" value="ECO:0007669"/>
    <property type="project" value="TreeGrafter"/>
</dbReference>
<evidence type="ECO:0000313" key="6">
    <source>
        <dbReference type="EMBL" id="QGX99125.1"/>
    </source>
</evidence>
<dbReference type="GO" id="GO:0030170">
    <property type="term" value="F:pyridoxal phosphate binding"/>
    <property type="evidence" value="ECO:0007669"/>
    <property type="project" value="InterPro"/>
</dbReference>
<dbReference type="KEGG" id="rom:EI983_12935"/>
<dbReference type="GO" id="GO:0003941">
    <property type="term" value="F:L-serine ammonia-lyase activity"/>
    <property type="evidence" value="ECO:0007669"/>
    <property type="project" value="TreeGrafter"/>
</dbReference>
<dbReference type="GO" id="GO:0006567">
    <property type="term" value="P:L-threonine catabolic process"/>
    <property type="evidence" value="ECO:0007669"/>
    <property type="project" value="TreeGrafter"/>
</dbReference>
<accession>A0A6I6IQZ0</accession>
<name>A0A6I6IQZ0_9RHOB</name>
<comment type="cofactor">
    <cofactor evidence="1">
        <name>pyridoxal 5'-phosphate</name>
        <dbReference type="ChEBI" id="CHEBI:597326"/>
    </cofactor>
</comment>
<dbReference type="Pfam" id="PF00291">
    <property type="entry name" value="PALP"/>
    <property type="match status" value="1"/>
</dbReference>
<dbReference type="InterPro" id="IPR036052">
    <property type="entry name" value="TrpB-like_PALP_sf"/>
</dbReference>
<dbReference type="AlphaFoldDB" id="A0A6I6IQZ0"/>
<reference evidence="7" key="1">
    <citation type="submission" date="2018-12" db="EMBL/GenBank/DDBJ databases">
        <title>Complete genome sequence of Roseovarius sp. MME-070.</title>
        <authorList>
            <person name="Nam Y.-D."/>
            <person name="Kang J."/>
            <person name="Chung W.-H."/>
            <person name="Park Y.S."/>
        </authorList>
    </citation>
    <scope>NUCLEOTIDE SEQUENCE [LARGE SCALE GENOMIC DNA]</scope>
    <source>
        <strain evidence="7">MME-070</strain>
    </source>
</reference>
<dbReference type="InterPro" id="IPR050147">
    <property type="entry name" value="Ser/Thr_Dehydratase"/>
</dbReference>
<proteinExistence type="inferred from homology"/>
<dbReference type="InterPro" id="IPR014333">
    <property type="entry name" value="Ectoine_EutB"/>
</dbReference>
<dbReference type="Proteomes" id="UP000428330">
    <property type="component" value="Chromosome"/>
</dbReference>
<dbReference type="SUPFAM" id="SSF53686">
    <property type="entry name" value="Tryptophan synthase beta subunit-like PLP-dependent enzymes"/>
    <property type="match status" value="1"/>
</dbReference>